<protein>
    <submittedName>
        <fullName evidence="6">MBG domain-containing protein</fullName>
    </submittedName>
</protein>
<feature type="compositionally biased region" description="Polar residues" evidence="2">
    <location>
        <begin position="48"/>
        <end position="94"/>
    </location>
</feature>
<evidence type="ECO:0000313" key="6">
    <source>
        <dbReference type="EMBL" id="MFC6175967.1"/>
    </source>
</evidence>
<keyword evidence="3" id="KW-0732">Signal</keyword>
<feature type="domain" description="MBG" evidence="5">
    <location>
        <begin position="273"/>
        <end position="344"/>
    </location>
</feature>
<dbReference type="InterPro" id="IPR024968">
    <property type="entry name" value="SlpA_C_lactobacillus"/>
</dbReference>
<name>A0ABW1RLH2_9LACO</name>
<evidence type="ECO:0000256" key="1">
    <source>
        <dbReference type="ARBA" id="ARBA00004196"/>
    </source>
</evidence>
<feature type="signal peptide" evidence="3">
    <location>
        <begin position="1"/>
        <end position="30"/>
    </location>
</feature>
<dbReference type="Pfam" id="PF03217">
    <property type="entry name" value="SlpA"/>
    <property type="match status" value="2"/>
</dbReference>
<dbReference type="RefSeq" id="WP_137610982.1">
    <property type="nucleotide sequence ID" value="NZ_BJDF01000005.1"/>
</dbReference>
<dbReference type="InterPro" id="IPR042229">
    <property type="entry name" value="Listeria/Bacterioides_rpt_sf"/>
</dbReference>
<feature type="chain" id="PRO_5046950671" evidence="3">
    <location>
        <begin position="31"/>
        <end position="640"/>
    </location>
</feature>
<evidence type="ECO:0000256" key="3">
    <source>
        <dbReference type="SAM" id="SignalP"/>
    </source>
</evidence>
<dbReference type="Proteomes" id="UP001596288">
    <property type="component" value="Unassembled WGS sequence"/>
</dbReference>
<reference evidence="7" key="1">
    <citation type="journal article" date="2019" name="Int. J. Syst. Evol. Microbiol.">
        <title>The Global Catalogue of Microorganisms (GCM) 10K type strain sequencing project: providing services to taxonomists for standard genome sequencing and annotation.</title>
        <authorList>
            <consortium name="The Broad Institute Genomics Platform"/>
            <consortium name="The Broad Institute Genome Sequencing Center for Infectious Disease"/>
            <person name="Wu L."/>
            <person name="Ma J."/>
        </authorList>
    </citation>
    <scope>NUCLEOTIDE SEQUENCE [LARGE SCALE GENOMIC DNA]</scope>
    <source>
        <strain evidence="7">CCM 8927</strain>
    </source>
</reference>
<organism evidence="6 7">
    <name type="scientific">Companilactobacillus huachuanensis</name>
    <dbReference type="NCBI Taxonomy" id="2559914"/>
    <lineage>
        <taxon>Bacteria</taxon>
        <taxon>Bacillati</taxon>
        <taxon>Bacillota</taxon>
        <taxon>Bacilli</taxon>
        <taxon>Lactobacillales</taxon>
        <taxon>Lactobacillaceae</taxon>
        <taxon>Companilactobacillus</taxon>
    </lineage>
</organism>
<dbReference type="Pfam" id="PF09479">
    <property type="entry name" value="Flg_new"/>
    <property type="match status" value="1"/>
</dbReference>
<evidence type="ECO:0000256" key="2">
    <source>
        <dbReference type="SAM" id="MobiDB-lite"/>
    </source>
</evidence>
<dbReference type="EMBL" id="JBHSSF010000010">
    <property type="protein sequence ID" value="MFC6175967.1"/>
    <property type="molecule type" value="Genomic_DNA"/>
</dbReference>
<comment type="caution">
    <text evidence="6">The sequence shown here is derived from an EMBL/GenBank/DDBJ whole genome shotgun (WGS) entry which is preliminary data.</text>
</comment>
<dbReference type="Pfam" id="PF18676">
    <property type="entry name" value="MBG_2"/>
    <property type="match status" value="1"/>
</dbReference>
<proteinExistence type="predicted"/>
<accession>A0ABW1RLH2</accession>
<sequence>MKLRKYKQHKYNRKLMYTIISAVSISGALLAVQEKTALADTTEEVSVYSKSSTEDGSNSNAVTESTSSNTDNKGISGPLIQNGSGSSAVGNDSNSTGYSTAAGDGGTSTGNFNAVTGGSTEGDSQGDTTALDANNSDQTDPKDTTSVHTLPTNSDGTITNTQAPDATHYSTIEEEMLNDEVVFIVKTFNNGDIYSAEIHTGLGKNFYQTEDQYINQSQMPALALVRAPGTDAGTYQIYMNSEFITAFNEHAQNLSIDPSKVQLGTFTIAKQPVTITANPNSKFEGEKDPEFTAKVDYSTDKTHEAALNYTLKREPAETPGTYKISIVLGDNPNYSIKTVDGIFTIKPNNLTFNGNGITKDQDAAVGSFITLPKSGFSRPGYRLIGWNTNPDGSGVEYKVGSDYTVSANTQLYAQWTTNRSSGSSTKDSNKDNSKINYKNQTISTYADKPTVDLYKLSNDNIMSVITNRVLAPGTDWFNDATMMIDDVGYYRVATNEWAKMSQAYPYEDLNLYIRTYNDSEKELYKAEDELIANRILAPSSSWITDRKTYVINNSKYYRVATNEFVSANDVYVYSPVSLIVTVNSNTYANIYNAKGQLVNNRALRNDTSWKTDSITYINGDKYYRVATDEFVKSSDVDVNH</sequence>
<feature type="domain" description="S-layer protein C-terminal" evidence="4">
    <location>
        <begin position="536"/>
        <end position="568"/>
    </location>
</feature>
<evidence type="ECO:0000313" key="7">
    <source>
        <dbReference type="Proteomes" id="UP001596288"/>
    </source>
</evidence>
<dbReference type="Gene3D" id="2.60.40.4270">
    <property type="entry name" value="Listeria-Bacteroides repeat domain"/>
    <property type="match status" value="1"/>
</dbReference>
<evidence type="ECO:0000259" key="4">
    <source>
        <dbReference type="Pfam" id="PF03217"/>
    </source>
</evidence>
<evidence type="ECO:0000259" key="5">
    <source>
        <dbReference type="Pfam" id="PF18676"/>
    </source>
</evidence>
<feature type="compositionally biased region" description="Polar residues" evidence="2">
    <location>
        <begin position="146"/>
        <end position="163"/>
    </location>
</feature>
<keyword evidence="7" id="KW-1185">Reference proteome</keyword>
<dbReference type="InterPro" id="IPR013378">
    <property type="entry name" value="InlB-like_B-rpt"/>
</dbReference>
<dbReference type="InterPro" id="IPR041286">
    <property type="entry name" value="MBG_2"/>
</dbReference>
<feature type="region of interest" description="Disordered" evidence="2">
    <location>
        <begin position="40"/>
        <end position="163"/>
    </location>
</feature>
<feature type="compositionally biased region" description="Polar residues" evidence="2">
    <location>
        <begin position="111"/>
        <end position="138"/>
    </location>
</feature>
<feature type="domain" description="S-layer protein C-terminal" evidence="4">
    <location>
        <begin position="585"/>
        <end position="633"/>
    </location>
</feature>
<gene>
    <name evidence="6" type="ORF">ACFQAV_03915</name>
</gene>
<comment type="subcellular location">
    <subcellularLocation>
        <location evidence="1">Cell envelope</location>
    </subcellularLocation>
</comment>